<evidence type="ECO:0000313" key="1">
    <source>
        <dbReference type="EMBL" id="KAH6938914.1"/>
    </source>
</evidence>
<proteinExistence type="predicted"/>
<accession>A0ACB7SYR3</accession>
<keyword evidence="2" id="KW-1185">Reference proteome</keyword>
<sequence>MAATEGKGGASAEAASTTTDTTGGEAEKPTAPPPPALPGAVEEAAEKREGASELVEVTLSSPAAPASPAPSEPAPSEHASEGGGEGNSEQLFTLVTNKRSRRKRGLKTTRKPSPVPESSDSDSESGGSGGVPERKRTAVTESDEDSSATVVDGASSSGELKALCPMCGSSMCECSLLSDMSYPSTGDSPVKTEGPSVDS</sequence>
<evidence type="ECO:0000313" key="2">
    <source>
        <dbReference type="Proteomes" id="UP000821845"/>
    </source>
</evidence>
<gene>
    <name evidence="1" type="ORF">HPB50_014839</name>
</gene>
<protein>
    <submittedName>
        <fullName evidence="1">Uncharacterized protein</fullName>
    </submittedName>
</protein>
<organism evidence="1 2">
    <name type="scientific">Hyalomma asiaticum</name>
    <name type="common">Tick</name>
    <dbReference type="NCBI Taxonomy" id="266040"/>
    <lineage>
        <taxon>Eukaryota</taxon>
        <taxon>Metazoa</taxon>
        <taxon>Ecdysozoa</taxon>
        <taxon>Arthropoda</taxon>
        <taxon>Chelicerata</taxon>
        <taxon>Arachnida</taxon>
        <taxon>Acari</taxon>
        <taxon>Parasitiformes</taxon>
        <taxon>Ixodida</taxon>
        <taxon>Ixodoidea</taxon>
        <taxon>Ixodidae</taxon>
        <taxon>Hyalomminae</taxon>
        <taxon>Hyalomma</taxon>
    </lineage>
</organism>
<dbReference type="Proteomes" id="UP000821845">
    <property type="component" value="Chromosome 2"/>
</dbReference>
<name>A0ACB7SYR3_HYAAI</name>
<dbReference type="EMBL" id="CM023482">
    <property type="protein sequence ID" value="KAH6938914.1"/>
    <property type="molecule type" value="Genomic_DNA"/>
</dbReference>
<comment type="caution">
    <text evidence="1">The sequence shown here is derived from an EMBL/GenBank/DDBJ whole genome shotgun (WGS) entry which is preliminary data.</text>
</comment>
<reference evidence="1" key="1">
    <citation type="submission" date="2020-05" db="EMBL/GenBank/DDBJ databases">
        <title>Large-scale comparative analyses of tick genomes elucidate their genetic diversity and vector capacities.</title>
        <authorList>
            <person name="Jia N."/>
            <person name="Wang J."/>
            <person name="Shi W."/>
            <person name="Du L."/>
            <person name="Sun Y."/>
            <person name="Zhan W."/>
            <person name="Jiang J."/>
            <person name="Wang Q."/>
            <person name="Zhang B."/>
            <person name="Ji P."/>
            <person name="Sakyi L.B."/>
            <person name="Cui X."/>
            <person name="Yuan T."/>
            <person name="Jiang B."/>
            <person name="Yang W."/>
            <person name="Lam T.T.-Y."/>
            <person name="Chang Q."/>
            <person name="Ding S."/>
            <person name="Wang X."/>
            <person name="Zhu J."/>
            <person name="Ruan X."/>
            <person name="Zhao L."/>
            <person name="Wei J."/>
            <person name="Que T."/>
            <person name="Du C."/>
            <person name="Cheng J."/>
            <person name="Dai P."/>
            <person name="Han X."/>
            <person name="Huang E."/>
            <person name="Gao Y."/>
            <person name="Liu J."/>
            <person name="Shao H."/>
            <person name="Ye R."/>
            <person name="Li L."/>
            <person name="Wei W."/>
            <person name="Wang X."/>
            <person name="Wang C."/>
            <person name="Yang T."/>
            <person name="Huo Q."/>
            <person name="Li W."/>
            <person name="Guo W."/>
            <person name="Chen H."/>
            <person name="Zhou L."/>
            <person name="Ni X."/>
            <person name="Tian J."/>
            <person name="Zhou Y."/>
            <person name="Sheng Y."/>
            <person name="Liu T."/>
            <person name="Pan Y."/>
            <person name="Xia L."/>
            <person name="Li J."/>
            <person name="Zhao F."/>
            <person name="Cao W."/>
        </authorList>
    </citation>
    <scope>NUCLEOTIDE SEQUENCE</scope>
    <source>
        <strain evidence="1">Hyas-2018</strain>
    </source>
</reference>